<gene>
    <name evidence="2" type="ORF">E0W60_13715</name>
</gene>
<dbReference type="EMBL" id="CP038635">
    <property type="protein sequence ID" value="QBY52272.1"/>
    <property type="molecule type" value="Genomic_DNA"/>
</dbReference>
<reference evidence="2 3" key="1">
    <citation type="submission" date="2019-03" db="EMBL/GenBank/DDBJ databases">
        <title>Efficiently degradation of phenoxyalkanoic acid herbicides by Cupriavidus oxalaticus strain X32.</title>
        <authorList>
            <person name="Sheng X."/>
        </authorList>
    </citation>
    <scope>NUCLEOTIDE SEQUENCE [LARGE SCALE GENOMIC DNA]</scope>
    <source>
        <strain evidence="2 3">X32</strain>
    </source>
</reference>
<dbReference type="Proteomes" id="UP000295294">
    <property type="component" value="Chromosome 2"/>
</dbReference>
<proteinExistence type="predicted"/>
<evidence type="ECO:0000313" key="3">
    <source>
        <dbReference type="Proteomes" id="UP000295294"/>
    </source>
</evidence>
<dbReference type="AlphaFoldDB" id="A0A4V1BYL8"/>
<sequence length="175" mass="18469">MNPSDNARPGAEPSPRASHAGASRFSDRAAARRAVELALPMLEASLRDKAVGESGCMHVVVMDPTLQPGDCTFEEAILYEHSLPSREAWDADYSLYARAKASLAWRTGMASAAVVHCAPHRLRSDDTLLGGAAVFDGIVVAVSGANAWYDEAFAGCVAALLRGVAQECCHRAQAG</sequence>
<accession>A0A4V1BYL8</accession>
<dbReference type="OrthoDB" id="8665408at2"/>
<organism evidence="2 3">
    <name type="scientific">Cupriavidus oxalaticus</name>
    <dbReference type="NCBI Taxonomy" id="96344"/>
    <lineage>
        <taxon>Bacteria</taxon>
        <taxon>Pseudomonadati</taxon>
        <taxon>Pseudomonadota</taxon>
        <taxon>Betaproteobacteria</taxon>
        <taxon>Burkholderiales</taxon>
        <taxon>Burkholderiaceae</taxon>
        <taxon>Cupriavidus</taxon>
    </lineage>
</organism>
<protein>
    <submittedName>
        <fullName evidence="2">Uncharacterized protein</fullName>
    </submittedName>
</protein>
<dbReference type="KEGG" id="cox:E0W60_13715"/>
<evidence type="ECO:0000313" key="2">
    <source>
        <dbReference type="EMBL" id="QBY52272.1"/>
    </source>
</evidence>
<feature type="region of interest" description="Disordered" evidence="1">
    <location>
        <begin position="1"/>
        <end position="25"/>
    </location>
</feature>
<evidence type="ECO:0000256" key="1">
    <source>
        <dbReference type="SAM" id="MobiDB-lite"/>
    </source>
</evidence>
<name>A0A4V1BYL8_9BURK</name>
<dbReference type="RefSeq" id="WP_135704600.1">
    <property type="nucleotide sequence ID" value="NZ_CP038635.1"/>
</dbReference>